<organism evidence="2 3">
    <name type="scientific">Pyrus ussuriensis x Pyrus communis</name>
    <dbReference type="NCBI Taxonomy" id="2448454"/>
    <lineage>
        <taxon>Eukaryota</taxon>
        <taxon>Viridiplantae</taxon>
        <taxon>Streptophyta</taxon>
        <taxon>Embryophyta</taxon>
        <taxon>Tracheophyta</taxon>
        <taxon>Spermatophyta</taxon>
        <taxon>Magnoliopsida</taxon>
        <taxon>eudicotyledons</taxon>
        <taxon>Gunneridae</taxon>
        <taxon>Pentapetalae</taxon>
        <taxon>rosids</taxon>
        <taxon>fabids</taxon>
        <taxon>Rosales</taxon>
        <taxon>Rosaceae</taxon>
        <taxon>Amygdaloideae</taxon>
        <taxon>Maleae</taxon>
        <taxon>Pyrus</taxon>
    </lineage>
</organism>
<reference evidence="2 3" key="1">
    <citation type="submission" date="2019-09" db="EMBL/GenBank/DDBJ databases">
        <authorList>
            <person name="Ou C."/>
        </authorList>
    </citation>
    <scope>NUCLEOTIDE SEQUENCE [LARGE SCALE GENOMIC DNA]</scope>
    <source>
        <strain evidence="2">S2</strain>
        <tissue evidence="2">Leaf</tissue>
    </source>
</reference>
<accession>A0A5N5G0R7</accession>
<dbReference type="Proteomes" id="UP000327157">
    <property type="component" value="Chromosome 14"/>
</dbReference>
<comment type="caution">
    <text evidence="2">The sequence shown here is derived from an EMBL/GenBank/DDBJ whole genome shotgun (WGS) entry which is preliminary data.</text>
</comment>
<dbReference type="GO" id="GO:0016853">
    <property type="term" value="F:isomerase activity"/>
    <property type="evidence" value="ECO:0007669"/>
    <property type="project" value="UniProtKB-KW"/>
</dbReference>
<reference evidence="3" key="2">
    <citation type="submission" date="2019-10" db="EMBL/GenBank/DDBJ databases">
        <title>A de novo genome assembly of a pear dwarfing rootstock.</title>
        <authorList>
            <person name="Wang F."/>
            <person name="Wang J."/>
            <person name="Li S."/>
            <person name="Zhang Y."/>
            <person name="Fang M."/>
            <person name="Ma L."/>
            <person name="Zhao Y."/>
            <person name="Jiang S."/>
        </authorList>
    </citation>
    <scope>NUCLEOTIDE SEQUENCE [LARGE SCALE GENOMIC DNA]</scope>
</reference>
<gene>
    <name evidence="2" type="ORF">D8674_012134</name>
</gene>
<dbReference type="AlphaFoldDB" id="A0A5N5G0R7"/>
<evidence type="ECO:0000313" key="2">
    <source>
        <dbReference type="EMBL" id="KAB2608966.1"/>
    </source>
</evidence>
<proteinExistence type="predicted"/>
<evidence type="ECO:0000313" key="3">
    <source>
        <dbReference type="Proteomes" id="UP000327157"/>
    </source>
</evidence>
<sequence>MDIGGYHPSTWKKMGNTVQLKNQIRTQQFGEKWFAIHHHLQRPIPTTNGHSLPIDDDDDDFSFHEDPTDHSAPTPHHPDPDNYDDIENSSDVNKDAFRRWMAGLAAPRLLAGLMPFSVMD</sequence>
<evidence type="ECO:0000256" key="1">
    <source>
        <dbReference type="SAM" id="MobiDB-lite"/>
    </source>
</evidence>
<protein>
    <submittedName>
        <fullName evidence="2">Protein disulfide isomerase-like 1-4</fullName>
    </submittedName>
</protein>
<dbReference type="EMBL" id="SMOL01000553">
    <property type="protein sequence ID" value="KAB2608966.1"/>
    <property type="molecule type" value="Genomic_DNA"/>
</dbReference>
<name>A0A5N5G0R7_9ROSA</name>
<keyword evidence="3" id="KW-1185">Reference proteome</keyword>
<reference evidence="2 3" key="3">
    <citation type="submission" date="2019-11" db="EMBL/GenBank/DDBJ databases">
        <title>A de novo genome assembly of a pear dwarfing rootstock.</title>
        <authorList>
            <person name="Wang F."/>
            <person name="Wang J."/>
            <person name="Li S."/>
            <person name="Zhang Y."/>
            <person name="Fang M."/>
            <person name="Ma L."/>
            <person name="Zhao Y."/>
            <person name="Jiang S."/>
        </authorList>
    </citation>
    <scope>NUCLEOTIDE SEQUENCE [LARGE SCALE GENOMIC DNA]</scope>
    <source>
        <strain evidence="2">S2</strain>
        <tissue evidence="2">Leaf</tissue>
    </source>
</reference>
<keyword evidence="2" id="KW-0413">Isomerase</keyword>
<feature type="region of interest" description="Disordered" evidence="1">
    <location>
        <begin position="44"/>
        <end position="90"/>
    </location>
</feature>